<feature type="transmembrane region" description="Helical" evidence="4">
    <location>
        <begin position="156"/>
        <end position="176"/>
    </location>
</feature>
<evidence type="ECO:0000256" key="4">
    <source>
        <dbReference type="SAM" id="Phobius"/>
    </source>
</evidence>
<feature type="transmembrane region" description="Helical" evidence="4">
    <location>
        <begin position="375"/>
        <end position="401"/>
    </location>
</feature>
<dbReference type="Pfam" id="PF07690">
    <property type="entry name" value="MFS_1"/>
    <property type="match status" value="1"/>
</dbReference>
<dbReference type="InterPro" id="IPR011701">
    <property type="entry name" value="MFS"/>
</dbReference>
<comment type="caution">
    <text evidence="5">The sequence shown here is derived from an EMBL/GenBank/DDBJ whole genome shotgun (WGS) entry which is preliminary data.</text>
</comment>
<sequence length="455" mass="49583">MATNDDIHSSPAGMSKQARYIQLLLLVIAGGAIYPMLYMRQIYQTTMLDAFQITNGQLGELYSMMGLLFFLSYGPSGWLADKMKPMLLIVVSLFATGLLGLWYSTLPSFSALLIIFGGWGISTGLTFWGAVMKRIKVLSGENESGRFYGIYDGGRGLIEALLASIALYIFSVVAGANDENVVGALVYVIYMYSWLCIALGVISLITFLFEKKEPESAADAQKYAQKNKSDNLLGDIIAILKLPEVWLIALIISAGYHLFWSTYSFSAYLQEGNWGFTAVMAGTITTIKLWLRPIGGIGGGFLGDRYSNVRVLNYALVGSALGLLGLICVPMFGFGGGVTVGLCIFFILFVGLLTYAIRGLYWAIIEHLDVPEKKLGLAIGIISVLGYCPDIFIPLINGYIMDAADNHQQGYQLYFGYTIAMTVVGIAACYALQARANKRQSQNNAPTIDVTEATS</sequence>
<keyword evidence="1 4" id="KW-0812">Transmembrane</keyword>
<dbReference type="InterPro" id="IPR036259">
    <property type="entry name" value="MFS_trans_sf"/>
</dbReference>
<feature type="transmembrane region" description="Helical" evidence="4">
    <location>
        <begin position="61"/>
        <end position="79"/>
    </location>
</feature>
<feature type="transmembrane region" description="Helical" evidence="4">
    <location>
        <begin position="109"/>
        <end position="131"/>
    </location>
</feature>
<accession>A0A0J1GQT6</accession>
<protein>
    <submittedName>
        <fullName evidence="5">MFS transporter</fullName>
    </submittedName>
</protein>
<dbReference type="Proteomes" id="UP000036426">
    <property type="component" value="Unassembled WGS sequence"/>
</dbReference>
<dbReference type="Gene3D" id="1.20.1250.20">
    <property type="entry name" value="MFS general substrate transporter like domains"/>
    <property type="match status" value="2"/>
</dbReference>
<gene>
    <name evidence="5" type="ORF">ABT58_04720</name>
</gene>
<dbReference type="AlphaFoldDB" id="A0A0J1GQT6"/>
<feature type="transmembrane region" description="Helical" evidence="4">
    <location>
        <begin position="311"/>
        <end position="332"/>
    </location>
</feature>
<feature type="transmembrane region" description="Helical" evidence="4">
    <location>
        <begin position="413"/>
        <end position="432"/>
    </location>
</feature>
<evidence type="ECO:0000256" key="2">
    <source>
        <dbReference type="ARBA" id="ARBA00022989"/>
    </source>
</evidence>
<evidence type="ECO:0000313" key="6">
    <source>
        <dbReference type="Proteomes" id="UP000036426"/>
    </source>
</evidence>
<dbReference type="PANTHER" id="PTHR23528:SF1">
    <property type="entry name" value="MAJOR FACILITATOR SUPERFAMILY (MFS) PROFILE DOMAIN-CONTAINING PROTEIN"/>
    <property type="match status" value="1"/>
</dbReference>
<evidence type="ECO:0000313" key="5">
    <source>
        <dbReference type="EMBL" id="KLV02133.1"/>
    </source>
</evidence>
<feature type="transmembrane region" description="Helical" evidence="4">
    <location>
        <begin position="338"/>
        <end position="363"/>
    </location>
</feature>
<keyword evidence="6" id="KW-1185">Reference proteome</keyword>
<keyword evidence="2 4" id="KW-1133">Transmembrane helix</keyword>
<evidence type="ECO:0000256" key="3">
    <source>
        <dbReference type="ARBA" id="ARBA00023136"/>
    </source>
</evidence>
<organism evidence="5 6">
    <name type="scientific">Photobacterium aphoticum</name>
    <dbReference type="NCBI Taxonomy" id="754436"/>
    <lineage>
        <taxon>Bacteria</taxon>
        <taxon>Pseudomonadati</taxon>
        <taxon>Pseudomonadota</taxon>
        <taxon>Gammaproteobacteria</taxon>
        <taxon>Vibrionales</taxon>
        <taxon>Vibrionaceae</taxon>
        <taxon>Photobacterium</taxon>
    </lineage>
</organism>
<proteinExistence type="predicted"/>
<dbReference type="SUPFAM" id="SSF103473">
    <property type="entry name" value="MFS general substrate transporter"/>
    <property type="match status" value="1"/>
</dbReference>
<dbReference type="EMBL" id="LDOV01000010">
    <property type="protein sequence ID" value="KLV02133.1"/>
    <property type="molecule type" value="Genomic_DNA"/>
</dbReference>
<feature type="transmembrane region" description="Helical" evidence="4">
    <location>
        <begin position="232"/>
        <end position="254"/>
    </location>
</feature>
<evidence type="ECO:0000256" key="1">
    <source>
        <dbReference type="ARBA" id="ARBA00022692"/>
    </source>
</evidence>
<dbReference type="PATRIC" id="fig|754436.4.peg.1005"/>
<reference evidence="5 6" key="1">
    <citation type="submission" date="2015-05" db="EMBL/GenBank/DDBJ databases">
        <title>Photobacterium galathea sp. nov.</title>
        <authorList>
            <person name="Machado H."/>
            <person name="Gram L."/>
        </authorList>
    </citation>
    <scope>NUCLEOTIDE SEQUENCE [LARGE SCALE GENOMIC DNA]</scope>
    <source>
        <strain evidence="5 6">DSM 25995</strain>
    </source>
</reference>
<dbReference type="PANTHER" id="PTHR23528">
    <property type="match status" value="1"/>
</dbReference>
<dbReference type="CDD" id="cd06174">
    <property type="entry name" value="MFS"/>
    <property type="match status" value="1"/>
</dbReference>
<feature type="transmembrane region" description="Helical" evidence="4">
    <location>
        <begin position="188"/>
        <end position="209"/>
    </location>
</feature>
<dbReference type="GO" id="GO:0022857">
    <property type="term" value="F:transmembrane transporter activity"/>
    <property type="evidence" value="ECO:0007669"/>
    <property type="project" value="InterPro"/>
</dbReference>
<feature type="transmembrane region" description="Helical" evidence="4">
    <location>
        <begin position="20"/>
        <end position="41"/>
    </location>
</feature>
<feature type="transmembrane region" description="Helical" evidence="4">
    <location>
        <begin position="86"/>
        <end position="103"/>
    </location>
</feature>
<name>A0A0J1GQT6_9GAMM</name>
<feature type="transmembrane region" description="Helical" evidence="4">
    <location>
        <begin position="274"/>
        <end position="291"/>
    </location>
</feature>
<keyword evidence="3 4" id="KW-0472">Membrane</keyword>